<organism evidence="8 9">
    <name type="scientific">Halarcobacter mediterraneus</name>
    <dbReference type="NCBI Taxonomy" id="2023153"/>
    <lineage>
        <taxon>Bacteria</taxon>
        <taxon>Pseudomonadati</taxon>
        <taxon>Campylobacterota</taxon>
        <taxon>Epsilonproteobacteria</taxon>
        <taxon>Campylobacterales</taxon>
        <taxon>Arcobacteraceae</taxon>
        <taxon>Halarcobacter</taxon>
    </lineage>
</organism>
<keyword evidence="7" id="KW-1133">Transmembrane helix</keyword>
<dbReference type="OrthoDB" id="9808633at2"/>
<evidence type="ECO:0000256" key="6">
    <source>
        <dbReference type="ARBA" id="ARBA00023315"/>
    </source>
</evidence>
<dbReference type="Pfam" id="PF03279">
    <property type="entry name" value="Lip_A_acyltrans"/>
    <property type="match status" value="1"/>
</dbReference>
<dbReference type="GO" id="GO:0009247">
    <property type="term" value="P:glycolipid biosynthetic process"/>
    <property type="evidence" value="ECO:0007669"/>
    <property type="project" value="UniProtKB-ARBA"/>
</dbReference>
<feature type="transmembrane region" description="Helical" evidence="7">
    <location>
        <begin position="21"/>
        <end position="41"/>
    </location>
</feature>
<evidence type="ECO:0000256" key="7">
    <source>
        <dbReference type="SAM" id="Phobius"/>
    </source>
</evidence>
<dbReference type="CDD" id="cd07984">
    <property type="entry name" value="LPLAT_LABLAT-like"/>
    <property type="match status" value="1"/>
</dbReference>
<dbReference type="PANTHER" id="PTHR30606:SF10">
    <property type="entry name" value="PHOSPHATIDYLINOSITOL MANNOSIDE ACYLTRANSFERASE"/>
    <property type="match status" value="1"/>
</dbReference>
<comment type="subcellular location">
    <subcellularLocation>
        <location evidence="1">Cell inner membrane</location>
    </subcellularLocation>
</comment>
<protein>
    <submittedName>
        <fullName evidence="8">Lipid A biosynthesis acyltransferase</fullName>
    </submittedName>
</protein>
<keyword evidence="9" id="KW-1185">Reference proteome</keyword>
<evidence type="ECO:0000256" key="2">
    <source>
        <dbReference type="ARBA" id="ARBA00022475"/>
    </source>
</evidence>
<dbReference type="InterPro" id="IPR004960">
    <property type="entry name" value="LipA_acyltrans"/>
</dbReference>
<dbReference type="PANTHER" id="PTHR30606">
    <property type="entry name" value="LIPID A BIOSYNTHESIS LAUROYL ACYLTRANSFERASE"/>
    <property type="match status" value="1"/>
</dbReference>
<evidence type="ECO:0000256" key="1">
    <source>
        <dbReference type="ARBA" id="ARBA00004533"/>
    </source>
</evidence>
<evidence type="ECO:0000256" key="3">
    <source>
        <dbReference type="ARBA" id="ARBA00022519"/>
    </source>
</evidence>
<keyword evidence="7" id="KW-0812">Transmembrane</keyword>
<sequence>MATKQRVGGPIVKTLYSFYKIFGYGSVYFSLYFVVLYYFLFASNVRKSLKQYYKNIGEEFSNKKYFKHLFNYALATSDRFISKANPEIYNFINQNRNELLNELKNGSILLSNHFGGWATASNYFKDDNIKINIIMNEAMIKNASEFEQVIDKKNDKNVNIIDLSKGDIATSISIGNALLNNEAVALMGDRAINKKHLHKISFFKKDANFNKNPFLIAYKTKKPIIALFVVLKKKKTYEMIFERININTNKKENEAVEEAMQRYVKLLEKTLKEHPLQWFNFYDFWEDK</sequence>
<dbReference type="AlphaFoldDB" id="A0A4Q1AVC3"/>
<accession>A0A4Q1AVC3</accession>
<comment type="caution">
    <text evidence="8">The sequence shown here is derived from an EMBL/GenBank/DDBJ whole genome shotgun (WGS) entry which is preliminary data.</text>
</comment>
<gene>
    <name evidence="8" type="ORF">CP965_08180</name>
</gene>
<dbReference type="GO" id="GO:0005886">
    <property type="term" value="C:plasma membrane"/>
    <property type="evidence" value="ECO:0007669"/>
    <property type="project" value="UniProtKB-SubCell"/>
</dbReference>
<dbReference type="Proteomes" id="UP000289718">
    <property type="component" value="Unassembled WGS sequence"/>
</dbReference>
<keyword evidence="3" id="KW-0997">Cell inner membrane</keyword>
<keyword evidence="4 8" id="KW-0808">Transferase</keyword>
<name>A0A4Q1AVC3_9BACT</name>
<dbReference type="GO" id="GO:0016746">
    <property type="term" value="F:acyltransferase activity"/>
    <property type="evidence" value="ECO:0007669"/>
    <property type="project" value="UniProtKB-KW"/>
</dbReference>
<keyword evidence="5 7" id="KW-0472">Membrane</keyword>
<evidence type="ECO:0000313" key="8">
    <source>
        <dbReference type="EMBL" id="RXK12549.1"/>
    </source>
</evidence>
<keyword evidence="2" id="KW-1003">Cell membrane</keyword>
<proteinExistence type="predicted"/>
<dbReference type="RefSeq" id="WP_129061606.1">
    <property type="nucleotide sequence ID" value="NZ_NXIE01000003.1"/>
</dbReference>
<keyword evidence="6 8" id="KW-0012">Acyltransferase</keyword>
<reference evidence="8 9" key="1">
    <citation type="submission" date="2017-09" db="EMBL/GenBank/DDBJ databases">
        <title>Genomics of the genus Arcobacter.</title>
        <authorList>
            <person name="Perez-Cataluna A."/>
            <person name="Figueras M.J."/>
            <person name="Salas-Masso N."/>
        </authorList>
    </citation>
    <scope>NUCLEOTIDE SEQUENCE [LARGE SCALE GENOMIC DNA]</scope>
    <source>
        <strain evidence="8 9">F156-34</strain>
    </source>
</reference>
<evidence type="ECO:0000313" key="9">
    <source>
        <dbReference type="Proteomes" id="UP000289718"/>
    </source>
</evidence>
<evidence type="ECO:0000256" key="4">
    <source>
        <dbReference type="ARBA" id="ARBA00022679"/>
    </source>
</evidence>
<dbReference type="EMBL" id="NXIE01000003">
    <property type="protein sequence ID" value="RXK12549.1"/>
    <property type="molecule type" value="Genomic_DNA"/>
</dbReference>
<evidence type="ECO:0000256" key="5">
    <source>
        <dbReference type="ARBA" id="ARBA00023136"/>
    </source>
</evidence>